<evidence type="ECO:0000256" key="7">
    <source>
        <dbReference type="SAM" id="Phobius"/>
    </source>
</evidence>
<evidence type="ECO:0000256" key="6">
    <source>
        <dbReference type="ARBA" id="ARBA00023136"/>
    </source>
</evidence>
<organism evidence="9 10">
    <name type="scientific">Ructibacterium gallinarum</name>
    <dbReference type="NCBI Taxonomy" id="2779355"/>
    <lineage>
        <taxon>Bacteria</taxon>
        <taxon>Bacillati</taxon>
        <taxon>Bacillota</taxon>
        <taxon>Clostridia</taxon>
        <taxon>Eubacteriales</taxon>
        <taxon>Oscillospiraceae</taxon>
        <taxon>Ructibacterium</taxon>
    </lineage>
</organism>
<dbReference type="AlphaFoldDB" id="A0A9D5M3Z7"/>
<feature type="transmembrane region" description="Helical" evidence="7">
    <location>
        <begin position="42"/>
        <end position="70"/>
    </location>
</feature>
<name>A0A9D5M3Z7_9FIRM</name>
<protein>
    <submittedName>
        <fullName evidence="9">Acyltransferase</fullName>
    </submittedName>
</protein>
<feature type="transmembrane region" description="Helical" evidence="7">
    <location>
        <begin position="221"/>
        <end position="239"/>
    </location>
</feature>
<dbReference type="InterPro" id="IPR002656">
    <property type="entry name" value="Acyl_transf_3_dom"/>
</dbReference>
<keyword evidence="9" id="KW-0808">Transferase</keyword>
<feature type="transmembrane region" description="Helical" evidence="7">
    <location>
        <begin position="82"/>
        <end position="102"/>
    </location>
</feature>
<evidence type="ECO:0000256" key="4">
    <source>
        <dbReference type="ARBA" id="ARBA00022692"/>
    </source>
</evidence>
<accession>A0A9D5M3Z7</accession>
<dbReference type="GO" id="GO:0005886">
    <property type="term" value="C:plasma membrane"/>
    <property type="evidence" value="ECO:0007669"/>
    <property type="project" value="UniProtKB-SubCell"/>
</dbReference>
<dbReference type="PANTHER" id="PTHR40074:SF2">
    <property type="entry name" value="O-ACETYLTRANSFERASE WECH"/>
    <property type="match status" value="1"/>
</dbReference>
<evidence type="ECO:0000313" key="10">
    <source>
        <dbReference type="Proteomes" id="UP000806542"/>
    </source>
</evidence>
<feature type="transmembrane region" description="Helical" evidence="7">
    <location>
        <begin position="319"/>
        <end position="340"/>
    </location>
</feature>
<dbReference type="GO" id="GO:0009246">
    <property type="term" value="P:enterobacterial common antigen biosynthetic process"/>
    <property type="evidence" value="ECO:0007669"/>
    <property type="project" value="TreeGrafter"/>
</dbReference>
<feature type="transmembrane region" description="Helical" evidence="7">
    <location>
        <begin position="129"/>
        <end position="149"/>
    </location>
</feature>
<evidence type="ECO:0000256" key="1">
    <source>
        <dbReference type="ARBA" id="ARBA00004651"/>
    </source>
</evidence>
<evidence type="ECO:0000256" key="3">
    <source>
        <dbReference type="ARBA" id="ARBA00022475"/>
    </source>
</evidence>
<dbReference type="Pfam" id="PF01757">
    <property type="entry name" value="Acyl_transf_3"/>
    <property type="match status" value="1"/>
</dbReference>
<feature type="transmembrane region" description="Helical" evidence="7">
    <location>
        <begin position="251"/>
        <end position="268"/>
    </location>
</feature>
<evidence type="ECO:0000259" key="8">
    <source>
        <dbReference type="Pfam" id="PF01757"/>
    </source>
</evidence>
<evidence type="ECO:0000256" key="2">
    <source>
        <dbReference type="ARBA" id="ARBA00007400"/>
    </source>
</evidence>
<feature type="domain" description="Acyltransferase 3" evidence="8">
    <location>
        <begin position="17"/>
        <end position="336"/>
    </location>
</feature>
<evidence type="ECO:0000256" key="5">
    <source>
        <dbReference type="ARBA" id="ARBA00022989"/>
    </source>
</evidence>
<evidence type="ECO:0000313" key="9">
    <source>
        <dbReference type="EMBL" id="MBE5041108.1"/>
    </source>
</evidence>
<dbReference type="PANTHER" id="PTHR40074">
    <property type="entry name" value="O-ACETYLTRANSFERASE WECH"/>
    <property type="match status" value="1"/>
</dbReference>
<dbReference type="Proteomes" id="UP000806542">
    <property type="component" value="Unassembled WGS sequence"/>
</dbReference>
<dbReference type="GO" id="GO:0016413">
    <property type="term" value="F:O-acetyltransferase activity"/>
    <property type="evidence" value="ECO:0007669"/>
    <property type="project" value="TreeGrafter"/>
</dbReference>
<feature type="transmembrane region" description="Helical" evidence="7">
    <location>
        <begin position="288"/>
        <end position="307"/>
    </location>
</feature>
<reference evidence="9" key="1">
    <citation type="submission" date="2020-10" db="EMBL/GenBank/DDBJ databases">
        <title>ChiBAC.</title>
        <authorList>
            <person name="Zenner C."/>
            <person name="Hitch T.C.A."/>
            <person name="Clavel T."/>
        </authorList>
    </citation>
    <scope>NUCLEOTIDE SEQUENCE</scope>
    <source>
        <strain evidence="9">DSM 107454</strain>
    </source>
</reference>
<keyword evidence="9" id="KW-0012">Acyltransferase</keyword>
<dbReference type="EMBL" id="JADCKB010000035">
    <property type="protein sequence ID" value="MBE5041108.1"/>
    <property type="molecule type" value="Genomic_DNA"/>
</dbReference>
<keyword evidence="4 7" id="KW-0812">Transmembrane</keyword>
<feature type="transmembrane region" description="Helical" evidence="7">
    <location>
        <begin position="156"/>
        <end position="180"/>
    </location>
</feature>
<proteinExistence type="inferred from homology"/>
<keyword evidence="10" id="KW-1185">Reference proteome</keyword>
<comment type="subcellular location">
    <subcellularLocation>
        <location evidence="1">Cell membrane</location>
        <topology evidence="1">Multi-pass membrane protein</topology>
    </subcellularLocation>
</comment>
<comment type="caution">
    <text evidence="9">The sequence shown here is derived from an EMBL/GenBank/DDBJ whole genome shotgun (WGS) entry which is preliminary data.</text>
</comment>
<dbReference type="RefSeq" id="WP_226393645.1">
    <property type="nucleotide sequence ID" value="NZ_JADCKB010000035.1"/>
</dbReference>
<sequence length="351" mass="40871">MAKGQSVRKQDIVFLNIFFCFVVIFIHASSEIIEKMNHGQTMFWAILILSRLSGFVVQGFILLSGVKLFFKAGHMRYGKFYLSRLVSIVIPYVIWVVIYYLYFCYRNFYVFSWSELGHFLLFGDISAHFYFIVVLVQFYLLAPLWMLLFRRANPAVVLPVTLIISIMFGMGIGEAAQVIWPELEFSRWDLLFPRYMFYWTAGCMIGLYYREFQNYLREKWIVITAFFILCAALNAWYTVRCIGNGGPWADQMHTLYCISAILFFYMLAQLFTDGGAVFLRPLAGVDRASYSIYLVHCLVIFITNDILDMRGIVSLPQRYGIRLLCAYIGSVVLCLLWQCGKRQIAKIMQKN</sequence>
<keyword evidence="5 7" id="KW-1133">Transmembrane helix</keyword>
<keyword evidence="6 7" id="KW-0472">Membrane</keyword>
<feature type="transmembrane region" description="Helical" evidence="7">
    <location>
        <begin position="192"/>
        <end position="209"/>
    </location>
</feature>
<keyword evidence="3" id="KW-1003">Cell membrane</keyword>
<feature type="transmembrane region" description="Helical" evidence="7">
    <location>
        <begin position="12"/>
        <end position="30"/>
    </location>
</feature>
<comment type="similarity">
    <text evidence="2">Belongs to the acyltransferase 3 family.</text>
</comment>
<gene>
    <name evidence="9" type="ORF">INF28_11640</name>
</gene>